<evidence type="ECO:0000313" key="3">
    <source>
        <dbReference type="Proteomes" id="UP001595698"/>
    </source>
</evidence>
<reference evidence="3" key="1">
    <citation type="journal article" date="2019" name="Int. J. Syst. Evol. Microbiol.">
        <title>The Global Catalogue of Microorganisms (GCM) 10K type strain sequencing project: providing services to taxonomists for standard genome sequencing and annotation.</title>
        <authorList>
            <consortium name="The Broad Institute Genomics Platform"/>
            <consortium name="The Broad Institute Genome Sequencing Center for Infectious Disease"/>
            <person name="Wu L."/>
            <person name="Ma J."/>
        </authorList>
    </citation>
    <scope>NUCLEOTIDE SEQUENCE [LARGE SCALE GENOMIC DNA]</scope>
    <source>
        <strain evidence="3">TBRC 7912</strain>
    </source>
</reference>
<evidence type="ECO:0000259" key="1">
    <source>
        <dbReference type="Pfam" id="PF01323"/>
    </source>
</evidence>
<dbReference type="EMBL" id="JBHSBC010000023">
    <property type="protein sequence ID" value="MFC3983278.1"/>
    <property type="molecule type" value="Genomic_DNA"/>
</dbReference>
<organism evidence="2 3">
    <name type="scientific">Streptosporangium jomthongense</name>
    <dbReference type="NCBI Taxonomy" id="1193683"/>
    <lineage>
        <taxon>Bacteria</taxon>
        <taxon>Bacillati</taxon>
        <taxon>Actinomycetota</taxon>
        <taxon>Actinomycetes</taxon>
        <taxon>Streptosporangiales</taxon>
        <taxon>Streptosporangiaceae</taxon>
        <taxon>Streptosporangium</taxon>
    </lineage>
</organism>
<dbReference type="Pfam" id="PF01323">
    <property type="entry name" value="DSBA"/>
    <property type="match status" value="1"/>
</dbReference>
<sequence>MKNTARVDITLDVICIWSYLAFTRYRRAAARFRAEGGHVDLTIRSWQVEPGAVGGRSKLDQSLDRFGESGVARVNALAAAEGIPLAFAKAVTADTRHAHHLIAMAADQGLAEVVTARLFQTHFVDGAHIGDLGVLRALAAELGVRWDETVPVSWARDVTAVPVFRFDGKPALNGGALSEEVLYGQLAVL</sequence>
<dbReference type="InterPro" id="IPR001853">
    <property type="entry name" value="DSBA-like_thioredoxin_dom"/>
</dbReference>
<keyword evidence="3" id="KW-1185">Reference proteome</keyword>
<accession>A0ABV8F3N9</accession>
<dbReference type="RefSeq" id="WP_386192316.1">
    <property type="nucleotide sequence ID" value="NZ_JBHSBC010000023.1"/>
</dbReference>
<evidence type="ECO:0000313" key="2">
    <source>
        <dbReference type="EMBL" id="MFC3983278.1"/>
    </source>
</evidence>
<dbReference type="InterPro" id="IPR036249">
    <property type="entry name" value="Thioredoxin-like_sf"/>
</dbReference>
<proteinExistence type="predicted"/>
<gene>
    <name evidence="2" type="ORF">ACFOYY_24325</name>
</gene>
<name>A0ABV8F3N9_9ACTN</name>
<dbReference type="SUPFAM" id="SSF52833">
    <property type="entry name" value="Thioredoxin-like"/>
    <property type="match status" value="1"/>
</dbReference>
<feature type="domain" description="DSBA-like thioredoxin" evidence="1">
    <location>
        <begin position="7"/>
        <end position="148"/>
    </location>
</feature>
<dbReference type="Proteomes" id="UP001595698">
    <property type="component" value="Unassembled WGS sequence"/>
</dbReference>
<comment type="caution">
    <text evidence="2">The sequence shown here is derived from an EMBL/GenBank/DDBJ whole genome shotgun (WGS) entry which is preliminary data.</text>
</comment>
<dbReference type="Gene3D" id="3.40.30.10">
    <property type="entry name" value="Glutaredoxin"/>
    <property type="match status" value="1"/>
</dbReference>
<protein>
    <submittedName>
        <fullName evidence="2">DsbA family protein</fullName>
    </submittedName>
</protein>